<dbReference type="InterPro" id="IPR001610">
    <property type="entry name" value="PAC"/>
</dbReference>
<feature type="domain" description="PAS" evidence="3">
    <location>
        <begin position="132"/>
        <end position="191"/>
    </location>
</feature>
<sequence>MTPRTAFVVENDFILSLALCTRLERLGFRVAGTSDSARTALEILASQRPDVVILDLKHPEPDTDIEIARHLFTQYQLPVLLITTPAPGEPAHPGLCGTPFASLRTPFDEADLGEAIALAFYKAGLSSRLRESESRLTILADFSHDWEFWRKPDGTFAWLSPSSERITGYSPRSLADEPDLFSRMAHPEDREILHTSFDSLSPDVRHLEYRIITPAGECRWLALSCTPVFSEDGISLGWRCSGREITDRKQAEEDLKRLAFYDRLTGLPNRHLLRDHLQMALTRCRRHEHLLGLIHISIRHFATVNRQFGSEVGNRALVSVAEQLTASLRESDLVARMGGDEFAVILSRIRDKQEAETVAETLMAQLTREMDIGGHTVRLTPRMGISLYPFDGPDGDTLLSRAEKAAVRAGQDGPDVCRFCSFDPETPSSALPRPEKEAEAACRIFHDSLTGLANRFLFSERLILACRYAHRHGQAVGLLCIDFDNFRHLRDLCISDRSRRVRILAVRLKNSVRESDTVARIGETRFTAVLQDIRHKKDADAAARKILSALTHPVNMNNQRLAITVSIGISVYPFDGTVPRDLTGKALEAMQQARKRGGTICHFCPPGYRGEIKTERVI</sequence>
<dbReference type="PROSITE" id="PS50110">
    <property type="entry name" value="RESPONSE_REGULATORY"/>
    <property type="match status" value="1"/>
</dbReference>
<evidence type="ECO:0000259" key="3">
    <source>
        <dbReference type="PROSITE" id="PS50112"/>
    </source>
</evidence>
<comment type="caution">
    <text evidence="6">The sequence shown here is derived from an EMBL/GenBank/DDBJ whole genome shotgun (WGS) entry which is preliminary data.</text>
</comment>
<keyword evidence="1" id="KW-0597">Phosphoprotein</keyword>
<feature type="domain" description="PAC" evidence="4">
    <location>
        <begin position="205"/>
        <end position="257"/>
    </location>
</feature>
<dbReference type="Pfam" id="PF00990">
    <property type="entry name" value="GGDEF"/>
    <property type="match status" value="2"/>
</dbReference>
<accession>A0A401FU86</accession>
<dbReference type="SUPFAM" id="SSF52172">
    <property type="entry name" value="CheY-like"/>
    <property type="match status" value="1"/>
</dbReference>
<dbReference type="PANTHER" id="PTHR46663">
    <property type="entry name" value="DIGUANYLATE CYCLASE DGCT-RELATED"/>
    <property type="match status" value="1"/>
</dbReference>
<keyword evidence="7" id="KW-1185">Reference proteome</keyword>
<name>A0A401FU86_9BACT</name>
<organism evidence="6 7">
    <name type="scientific">Desulfonema ishimotonii</name>
    <dbReference type="NCBI Taxonomy" id="45657"/>
    <lineage>
        <taxon>Bacteria</taxon>
        <taxon>Pseudomonadati</taxon>
        <taxon>Thermodesulfobacteriota</taxon>
        <taxon>Desulfobacteria</taxon>
        <taxon>Desulfobacterales</taxon>
        <taxon>Desulfococcaceae</taxon>
        <taxon>Desulfonema</taxon>
    </lineage>
</organism>
<protein>
    <submittedName>
        <fullName evidence="6">Two-component system response regulato</fullName>
    </submittedName>
</protein>
<dbReference type="Gene3D" id="3.30.450.20">
    <property type="entry name" value="PAS domain"/>
    <property type="match status" value="1"/>
</dbReference>
<evidence type="ECO:0000259" key="5">
    <source>
        <dbReference type="PROSITE" id="PS50887"/>
    </source>
</evidence>
<dbReference type="SMART" id="SM00448">
    <property type="entry name" value="REC"/>
    <property type="match status" value="1"/>
</dbReference>
<feature type="domain" description="GGDEF" evidence="5">
    <location>
        <begin position="474"/>
        <end position="606"/>
    </location>
</feature>
<dbReference type="SUPFAM" id="SSF55785">
    <property type="entry name" value="PYP-like sensor domain (PAS domain)"/>
    <property type="match status" value="1"/>
</dbReference>
<dbReference type="InterPro" id="IPR029787">
    <property type="entry name" value="Nucleotide_cyclase"/>
</dbReference>
<dbReference type="GO" id="GO:0000160">
    <property type="term" value="P:phosphorelay signal transduction system"/>
    <property type="evidence" value="ECO:0007669"/>
    <property type="project" value="InterPro"/>
</dbReference>
<dbReference type="InterPro" id="IPR035965">
    <property type="entry name" value="PAS-like_dom_sf"/>
</dbReference>
<feature type="modified residue" description="4-aspartylphosphate" evidence="1">
    <location>
        <position position="55"/>
    </location>
</feature>
<dbReference type="CDD" id="cd01949">
    <property type="entry name" value="GGDEF"/>
    <property type="match status" value="2"/>
</dbReference>
<dbReference type="InterPro" id="IPR000014">
    <property type="entry name" value="PAS"/>
</dbReference>
<dbReference type="PROSITE" id="PS50113">
    <property type="entry name" value="PAC"/>
    <property type="match status" value="1"/>
</dbReference>
<dbReference type="NCBIfam" id="TIGR00229">
    <property type="entry name" value="sensory_box"/>
    <property type="match status" value="1"/>
</dbReference>
<dbReference type="Gene3D" id="3.30.70.270">
    <property type="match status" value="2"/>
</dbReference>
<dbReference type="Proteomes" id="UP000288096">
    <property type="component" value="Unassembled WGS sequence"/>
</dbReference>
<dbReference type="SMART" id="SM00086">
    <property type="entry name" value="PAC"/>
    <property type="match status" value="1"/>
</dbReference>
<dbReference type="AlphaFoldDB" id="A0A401FU86"/>
<reference evidence="7" key="2">
    <citation type="submission" date="2019-01" db="EMBL/GenBank/DDBJ databases">
        <title>Genome sequence of Desulfonema ishimotonii strain Tokyo 01.</title>
        <authorList>
            <person name="Fukui M."/>
        </authorList>
    </citation>
    <scope>NUCLEOTIDE SEQUENCE [LARGE SCALE GENOMIC DNA]</scope>
    <source>
        <strain evidence="7">Tokyo 01</strain>
    </source>
</reference>
<dbReference type="PANTHER" id="PTHR46663:SF3">
    <property type="entry name" value="SLL0267 PROTEIN"/>
    <property type="match status" value="1"/>
</dbReference>
<reference evidence="7" key="1">
    <citation type="submission" date="2017-11" db="EMBL/GenBank/DDBJ databases">
        <authorList>
            <person name="Watanabe M."/>
            <person name="Kojima H."/>
        </authorList>
    </citation>
    <scope>NUCLEOTIDE SEQUENCE [LARGE SCALE GENOMIC DNA]</scope>
    <source>
        <strain evidence="7">Tokyo 01</strain>
    </source>
</reference>
<dbReference type="InterPro" id="IPR001789">
    <property type="entry name" value="Sig_transdc_resp-reg_receiver"/>
</dbReference>
<dbReference type="OrthoDB" id="5503776at2"/>
<feature type="domain" description="GGDEF" evidence="5">
    <location>
        <begin position="289"/>
        <end position="422"/>
    </location>
</feature>
<evidence type="ECO:0000259" key="4">
    <source>
        <dbReference type="PROSITE" id="PS50113"/>
    </source>
</evidence>
<evidence type="ECO:0000313" key="7">
    <source>
        <dbReference type="Proteomes" id="UP000288096"/>
    </source>
</evidence>
<evidence type="ECO:0000313" key="6">
    <source>
        <dbReference type="EMBL" id="GBC60547.1"/>
    </source>
</evidence>
<dbReference type="InterPro" id="IPR011006">
    <property type="entry name" value="CheY-like_superfamily"/>
</dbReference>
<dbReference type="EMBL" id="BEXT01000001">
    <property type="protein sequence ID" value="GBC60547.1"/>
    <property type="molecule type" value="Genomic_DNA"/>
</dbReference>
<dbReference type="RefSeq" id="WP_124327947.1">
    <property type="nucleotide sequence ID" value="NZ_BEXT01000001.1"/>
</dbReference>
<evidence type="ECO:0000256" key="1">
    <source>
        <dbReference type="PROSITE-ProRule" id="PRU00169"/>
    </source>
</evidence>
<dbReference type="PROSITE" id="PS50112">
    <property type="entry name" value="PAS"/>
    <property type="match status" value="1"/>
</dbReference>
<dbReference type="InterPro" id="IPR000160">
    <property type="entry name" value="GGDEF_dom"/>
</dbReference>
<evidence type="ECO:0000259" key="2">
    <source>
        <dbReference type="PROSITE" id="PS50110"/>
    </source>
</evidence>
<dbReference type="SMART" id="SM00267">
    <property type="entry name" value="GGDEF"/>
    <property type="match status" value="2"/>
</dbReference>
<dbReference type="NCBIfam" id="TIGR00254">
    <property type="entry name" value="GGDEF"/>
    <property type="match status" value="2"/>
</dbReference>
<dbReference type="InterPro" id="IPR052163">
    <property type="entry name" value="DGC-Regulatory_Protein"/>
</dbReference>
<dbReference type="InterPro" id="IPR000700">
    <property type="entry name" value="PAS-assoc_C"/>
</dbReference>
<dbReference type="InterPro" id="IPR043128">
    <property type="entry name" value="Rev_trsase/Diguanyl_cyclase"/>
</dbReference>
<dbReference type="Pfam" id="PF08447">
    <property type="entry name" value="PAS_3"/>
    <property type="match status" value="1"/>
</dbReference>
<dbReference type="Gene3D" id="3.40.50.2300">
    <property type="match status" value="1"/>
</dbReference>
<feature type="domain" description="Response regulatory" evidence="2">
    <location>
        <begin position="5"/>
        <end position="120"/>
    </location>
</feature>
<dbReference type="CDD" id="cd00130">
    <property type="entry name" value="PAS"/>
    <property type="match status" value="1"/>
</dbReference>
<proteinExistence type="predicted"/>
<dbReference type="SUPFAM" id="SSF55073">
    <property type="entry name" value="Nucleotide cyclase"/>
    <property type="match status" value="2"/>
</dbReference>
<gene>
    <name evidence="6" type="ORF">DENIS_1504</name>
</gene>
<dbReference type="InterPro" id="IPR013655">
    <property type="entry name" value="PAS_fold_3"/>
</dbReference>
<dbReference type="PROSITE" id="PS50887">
    <property type="entry name" value="GGDEF"/>
    <property type="match status" value="2"/>
</dbReference>